<sequence length="198" mass="21784">MCTQSLANLYHGIICGAVIKITLLSLNLSSPPLAKPLFSLSDFKSNRETTTTCLSISDGEDGECFHKGDLAGTVGPYDRNVFLCFKNPDAWLPHVEEDDLPKVVSTALKTRKDDITVKLLVVVGGAADDPLQLLEKAEKQRWMLIASVAFGWERVEVTMCSNITREVGAERCMIYVEKQEEKKLPSLREVLAVVAGLS</sequence>
<proteinExistence type="predicted"/>
<gene>
    <name evidence="1" type="ORF">POTOM_014649</name>
</gene>
<reference evidence="1" key="1">
    <citation type="journal article" date="2020" name="bioRxiv">
        <title>Hybrid origin of Populus tomentosa Carr. identified through genome sequencing and phylogenomic analysis.</title>
        <authorList>
            <person name="An X."/>
            <person name="Gao K."/>
            <person name="Chen Z."/>
            <person name="Li J."/>
            <person name="Yang X."/>
            <person name="Yang X."/>
            <person name="Zhou J."/>
            <person name="Guo T."/>
            <person name="Zhao T."/>
            <person name="Huang S."/>
            <person name="Miao D."/>
            <person name="Khan W.U."/>
            <person name="Rao P."/>
            <person name="Ye M."/>
            <person name="Lei B."/>
            <person name="Liao W."/>
            <person name="Wang J."/>
            <person name="Ji L."/>
            <person name="Li Y."/>
            <person name="Guo B."/>
            <person name="Mustafa N.S."/>
            <person name="Li S."/>
            <person name="Yun Q."/>
            <person name="Keller S.R."/>
            <person name="Mao J."/>
            <person name="Zhang R."/>
            <person name="Strauss S.H."/>
        </authorList>
    </citation>
    <scope>NUCLEOTIDE SEQUENCE</scope>
    <source>
        <strain evidence="1">GM15</strain>
        <tissue evidence="1">Leaf</tissue>
    </source>
</reference>
<dbReference type="PANTHER" id="PTHR31902">
    <property type="entry name" value="ACTIN PATCHES DISTAL PROTEIN 1"/>
    <property type="match status" value="1"/>
</dbReference>
<comment type="caution">
    <text evidence="1">The sequence shown here is derived from an EMBL/GenBank/DDBJ whole genome shotgun (WGS) entry which is preliminary data.</text>
</comment>
<dbReference type="AlphaFoldDB" id="A0A8X8A783"/>
<dbReference type="PANTHER" id="PTHR31902:SF10">
    <property type="entry name" value="SUCRASE_FERREDOXIN-LIKE FAMILY PROTEIN"/>
    <property type="match status" value="1"/>
</dbReference>
<dbReference type="EMBL" id="JAAWWB010000006">
    <property type="protein sequence ID" value="KAG6781736.1"/>
    <property type="molecule type" value="Genomic_DNA"/>
</dbReference>
<accession>A0A8X8A783</accession>
<name>A0A8X8A783_POPTO</name>
<evidence type="ECO:0000313" key="1">
    <source>
        <dbReference type="EMBL" id="KAG6781736.1"/>
    </source>
</evidence>
<dbReference type="Proteomes" id="UP000886885">
    <property type="component" value="Chromosome 3D"/>
</dbReference>
<evidence type="ECO:0000313" key="2">
    <source>
        <dbReference type="Proteomes" id="UP000886885"/>
    </source>
</evidence>
<organism evidence="1 2">
    <name type="scientific">Populus tomentosa</name>
    <name type="common">Chinese white poplar</name>
    <dbReference type="NCBI Taxonomy" id="118781"/>
    <lineage>
        <taxon>Eukaryota</taxon>
        <taxon>Viridiplantae</taxon>
        <taxon>Streptophyta</taxon>
        <taxon>Embryophyta</taxon>
        <taxon>Tracheophyta</taxon>
        <taxon>Spermatophyta</taxon>
        <taxon>Magnoliopsida</taxon>
        <taxon>eudicotyledons</taxon>
        <taxon>Gunneridae</taxon>
        <taxon>Pentapetalae</taxon>
        <taxon>rosids</taxon>
        <taxon>fabids</taxon>
        <taxon>Malpighiales</taxon>
        <taxon>Salicaceae</taxon>
        <taxon>Saliceae</taxon>
        <taxon>Populus</taxon>
    </lineage>
</organism>
<protein>
    <submittedName>
        <fullName evidence="1">Uncharacterized protein</fullName>
    </submittedName>
</protein>
<dbReference type="OrthoDB" id="10253744at2759"/>
<keyword evidence="2" id="KW-1185">Reference proteome</keyword>
<dbReference type="InterPro" id="IPR009737">
    <property type="entry name" value="Aim32/Apd1-like"/>
</dbReference>